<organism evidence="8 9">
    <name type="scientific">Acanthosepion pharaonis</name>
    <name type="common">Pharaoh cuttlefish</name>
    <name type="synonym">Sepia pharaonis</name>
    <dbReference type="NCBI Taxonomy" id="158019"/>
    <lineage>
        <taxon>Eukaryota</taxon>
        <taxon>Metazoa</taxon>
        <taxon>Spiralia</taxon>
        <taxon>Lophotrochozoa</taxon>
        <taxon>Mollusca</taxon>
        <taxon>Cephalopoda</taxon>
        <taxon>Coleoidea</taxon>
        <taxon>Decapodiformes</taxon>
        <taxon>Sepiida</taxon>
        <taxon>Sepiina</taxon>
        <taxon>Sepiidae</taxon>
        <taxon>Acanthosepion</taxon>
    </lineage>
</organism>
<feature type="compositionally biased region" description="Low complexity" evidence="6">
    <location>
        <begin position="559"/>
        <end position="569"/>
    </location>
</feature>
<name>A0A812BP49_ACAPH</name>
<evidence type="ECO:0000259" key="7">
    <source>
        <dbReference type="PROSITE" id="PS50157"/>
    </source>
</evidence>
<dbReference type="PANTHER" id="PTHR16515">
    <property type="entry name" value="PR DOMAIN ZINC FINGER PROTEIN"/>
    <property type="match status" value="1"/>
</dbReference>
<dbReference type="OrthoDB" id="654211at2759"/>
<feature type="region of interest" description="Disordered" evidence="6">
    <location>
        <begin position="546"/>
        <end position="1080"/>
    </location>
</feature>
<keyword evidence="1" id="KW-0479">Metal-binding</keyword>
<dbReference type="EMBL" id="CAHIKZ030000743">
    <property type="protein sequence ID" value="CAE1236471.1"/>
    <property type="molecule type" value="Genomic_DNA"/>
</dbReference>
<dbReference type="InterPro" id="IPR013087">
    <property type="entry name" value="Znf_C2H2_type"/>
</dbReference>
<feature type="compositionally biased region" description="Polar residues" evidence="6">
    <location>
        <begin position="751"/>
        <end position="761"/>
    </location>
</feature>
<evidence type="ECO:0000256" key="6">
    <source>
        <dbReference type="SAM" id="MobiDB-lite"/>
    </source>
</evidence>
<dbReference type="InterPro" id="IPR036236">
    <property type="entry name" value="Znf_C2H2_sf"/>
</dbReference>
<feature type="compositionally biased region" description="Acidic residues" evidence="6">
    <location>
        <begin position="995"/>
        <end position="1009"/>
    </location>
</feature>
<evidence type="ECO:0000313" key="9">
    <source>
        <dbReference type="Proteomes" id="UP000597762"/>
    </source>
</evidence>
<feature type="compositionally biased region" description="Low complexity" evidence="6">
    <location>
        <begin position="578"/>
        <end position="596"/>
    </location>
</feature>
<dbReference type="PANTHER" id="PTHR16515:SF58">
    <property type="entry name" value="ZINC FINGER PROTEIN 22"/>
    <property type="match status" value="1"/>
</dbReference>
<feature type="compositionally biased region" description="Basic and acidic residues" evidence="6">
    <location>
        <begin position="943"/>
        <end position="976"/>
    </location>
</feature>
<dbReference type="GO" id="GO:0008270">
    <property type="term" value="F:zinc ion binding"/>
    <property type="evidence" value="ECO:0007669"/>
    <property type="project" value="UniProtKB-KW"/>
</dbReference>
<dbReference type="SMART" id="SM00355">
    <property type="entry name" value="ZnF_C2H2"/>
    <property type="match status" value="4"/>
</dbReference>
<proteinExistence type="predicted"/>
<evidence type="ECO:0000256" key="5">
    <source>
        <dbReference type="PROSITE-ProRule" id="PRU00042"/>
    </source>
</evidence>
<dbReference type="PROSITE" id="PS50157">
    <property type="entry name" value="ZINC_FINGER_C2H2_2"/>
    <property type="match status" value="1"/>
</dbReference>
<feature type="compositionally biased region" description="Basic and acidic residues" evidence="6">
    <location>
        <begin position="893"/>
        <end position="936"/>
    </location>
</feature>
<feature type="compositionally biased region" description="Acidic residues" evidence="6">
    <location>
        <begin position="1062"/>
        <end position="1071"/>
    </location>
</feature>
<evidence type="ECO:0000256" key="1">
    <source>
        <dbReference type="ARBA" id="ARBA00022723"/>
    </source>
</evidence>
<feature type="domain" description="C2H2-type" evidence="7">
    <location>
        <begin position="1384"/>
        <end position="1412"/>
    </location>
</feature>
<feature type="compositionally biased region" description="Basic and acidic residues" evidence="6">
    <location>
        <begin position="546"/>
        <end position="558"/>
    </location>
</feature>
<feature type="compositionally biased region" description="Basic and acidic residues" evidence="6">
    <location>
        <begin position="849"/>
        <end position="866"/>
    </location>
</feature>
<keyword evidence="4" id="KW-0862">Zinc</keyword>
<keyword evidence="9" id="KW-1185">Reference proteome</keyword>
<evidence type="ECO:0000256" key="2">
    <source>
        <dbReference type="ARBA" id="ARBA00022737"/>
    </source>
</evidence>
<dbReference type="Gene3D" id="3.30.160.60">
    <property type="entry name" value="Classic Zinc Finger"/>
    <property type="match status" value="1"/>
</dbReference>
<dbReference type="InterPro" id="IPR050331">
    <property type="entry name" value="Zinc_finger"/>
</dbReference>
<sequence>MLLLYSLNNLFLVFHFFCHSCSLFPLFTYCCYCNYKLNLTLCKPFSEEINSQPFWIAYFLPLSCWHCWTHLTTVPESLVTSTGVQQTETVFVSSELFTPLPQVQPTTSETMETEVSNTTVVDGVTYALIKDNSLDSTLTAQGTCVTASKSLLTSQTGSMDVELIPVVDNVALQVMAVEAKSNERDKDKKENIVETSGKPQLVQHAVLVPDPNNQVPATLMPTGEKASMSNKPPEFVTTSGNINLSMNSTYATADDKSAVCAPVDCVSIQIGDKTYSSKIENKTPVIEEALMKETYIQLGHNVLKEGDNVDIEKATLQTSTEGTQFFVIDLSETEVQNSIPMEIETEQIIKAESIGECKSDNDPENDAINKVPPESPPYYVIQQVTESAATDDNQEKEFLQMKQLPVDLKSLVPLASQIKSEDGTAIVSLPKDQQNIDKSIDSVVKNTDDELLITNIQGGAEVIMVDIGSTASVDTETIKSSLSSTEQSTTTLVSVADKHKETGQQTENSTGPTAALMSITTSPDVATTATTSSSVAVNLQNASKFRDAEQQTEKKKSEQQQAEVTVTTTPSQQLPISQAIAQPKQIEPQQQPQVKPLPAQSKPSQPQDQEDRVLESEQPQENDQSSQSIKQVDISSKSSIKSPSPQAQTQQSSSSKQFKPSQLQKDQAKTVMLTSTTTAAETTITTSFITSKINAPTIQDKESAVVSESEPSKNSTEVVDQESADQSESKNLKEQQVVITLKRRGRPPKSASKNVENQIETPKSGGRSLRVRSKETSGDESESTANKDSKLSKKRVSIKDADISEENIDSANESKTESVKRKRGRPRKDESSKKAEKTETPTPKRGRPRKDSSIEKVSEVDSPETKSRRHKASNEDDDDDDDEGRRRSGRIKKGQEDKTLKKNTPETPTKKKDKVSSKSKDQESPTLSKKTDETPPRRGRPPRNKETPKLQKKDSDNEVSEKSARKGKQAVEKEGEPVASTSGIKYVKKGKASSEDEEEVLSEESDEGGPELTRVDVSQKLSMSPSKKKIRYAEDTAVAVGTSTIYDESEEEGLGEQQAASESEEEEDSDEYGGAVIASPRKKTMSYTHLKTSMQDLKQEPLEMEVDEMESYIEDKNDNCIGDREDRKIFELEEDSLSQIIYGEDGAEITPIRVHRRRMGDKQDDIYNIDQIDEDEFLAARNAAQQDKSPRTPQTPQFVEVETVFESPGRRSVQTQTDPRLRKKKFGPLGQEGEIEEIDPDDAELYRRRRCKKEDSDFGLFEDEPKRKSVKRNTEEALKCPFCDKSFIGLVKHIKSKHSHEPDYDEEMRNAKWRERIMKVSTQGGEEAGETCVECGKVTKNMKRHQELHQQNRMQSACPICGKVVLRTGISSHMRTVHSGRKPYKCPHCDYSSAFRGNLNTHIKGMHLHTRQYLCDKKLPMQLLNKEMARCNMKPQDRPSLEQLQLNCFHRCSHKLI</sequence>
<dbReference type="Proteomes" id="UP000597762">
    <property type="component" value="Unassembled WGS sequence"/>
</dbReference>
<dbReference type="PRINTS" id="PR00929">
    <property type="entry name" value="ATHOOK"/>
</dbReference>
<keyword evidence="2" id="KW-0677">Repeat</keyword>
<dbReference type="SUPFAM" id="SSF57667">
    <property type="entry name" value="beta-beta-alpha zinc fingers"/>
    <property type="match status" value="1"/>
</dbReference>
<dbReference type="GO" id="GO:0010468">
    <property type="term" value="P:regulation of gene expression"/>
    <property type="evidence" value="ECO:0007669"/>
    <property type="project" value="TreeGrafter"/>
</dbReference>
<keyword evidence="3 5" id="KW-0863">Zinc-finger</keyword>
<feature type="compositionally biased region" description="Basic and acidic residues" evidence="6">
    <location>
        <begin position="785"/>
        <end position="802"/>
    </location>
</feature>
<evidence type="ECO:0000256" key="3">
    <source>
        <dbReference type="ARBA" id="ARBA00022771"/>
    </source>
</evidence>
<feature type="compositionally biased region" description="Basic and acidic residues" evidence="6">
    <location>
        <begin position="827"/>
        <end position="839"/>
    </location>
</feature>
<dbReference type="InterPro" id="IPR017956">
    <property type="entry name" value="AT_hook_DNA-bd_motif"/>
</dbReference>
<evidence type="ECO:0000256" key="4">
    <source>
        <dbReference type="ARBA" id="ARBA00022833"/>
    </source>
</evidence>
<feature type="region of interest" description="Disordered" evidence="6">
    <location>
        <begin position="1205"/>
        <end position="1238"/>
    </location>
</feature>
<feature type="compositionally biased region" description="Low complexity" evidence="6">
    <location>
        <begin position="674"/>
        <end position="691"/>
    </location>
</feature>
<feature type="compositionally biased region" description="Low complexity" evidence="6">
    <location>
        <begin position="623"/>
        <end position="665"/>
    </location>
</feature>
<protein>
    <recommendedName>
        <fullName evidence="7">C2H2-type domain-containing protein</fullName>
    </recommendedName>
</protein>
<reference evidence="8" key="1">
    <citation type="submission" date="2021-01" db="EMBL/GenBank/DDBJ databases">
        <authorList>
            <person name="Li R."/>
            <person name="Bekaert M."/>
        </authorList>
    </citation>
    <scope>NUCLEOTIDE SEQUENCE</scope>
    <source>
        <strain evidence="8">Farmed</strain>
    </source>
</reference>
<evidence type="ECO:0000313" key="8">
    <source>
        <dbReference type="EMBL" id="CAE1236471.1"/>
    </source>
</evidence>
<dbReference type="GO" id="GO:0005634">
    <property type="term" value="C:nucleus"/>
    <property type="evidence" value="ECO:0007669"/>
    <property type="project" value="TreeGrafter"/>
</dbReference>
<dbReference type="SMART" id="SM00384">
    <property type="entry name" value="AT_hook"/>
    <property type="match status" value="4"/>
</dbReference>
<dbReference type="GO" id="GO:0003677">
    <property type="term" value="F:DNA binding"/>
    <property type="evidence" value="ECO:0007669"/>
    <property type="project" value="InterPro"/>
</dbReference>
<gene>
    <name evidence="8" type="ORF">SPHA_20234</name>
</gene>
<accession>A0A812BP49</accession>
<comment type="caution">
    <text evidence="8">The sequence shown here is derived from an EMBL/GenBank/DDBJ whole genome shotgun (WGS) entry which is preliminary data.</text>
</comment>